<organism evidence="1 2">
    <name type="scientific">Faecalibacterium intestinale</name>
    <dbReference type="NCBI Taxonomy" id="3133155"/>
    <lineage>
        <taxon>Bacteria</taxon>
        <taxon>Bacillati</taxon>
        <taxon>Bacillota</taxon>
        <taxon>Clostridia</taxon>
        <taxon>Eubacteriales</taxon>
        <taxon>Oscillospiraceae</taxon>
        <taxon>Faecalibacterium</taxon>
    </lineage>
</organism>
<proteinExistence type="predicted"/>
<dbReference type="Pfam" id="PF05045">
    <property type="entry name" value="RgpF"/>
    <property type="match status" value="1"/>
</dbReference>
<dbReference type="RefSeq" id="WP_349186546.1">
    <property type="nucleotide sequence ID" value="NZ_JBBMEN010000011.1"/>
</dbReference>
<dbReference type="Proteomes" id="UP001465119">
    <property type="component" value="Unassembled WGS sequence"/>
</dbReference>
<evidence type="ECO:0000313" key="2">
    <source>
        <dbReference type="Proteomes" id="UP001465119"/>
    </source>
</evidence>
<dbReference type="EMBL" id="JBBMEN010000011">
    <property type="protein sequence ID" value="MEQ2386066.1"/>
    <property type="molecule type" value="Genomic_DNA"/>
</dbReference>
<dbReference type="InterPro" id="IPR007739">
    <property type="entry name" value="RgpF"/>
</dbReference>
<name>A0ABV1C3E8_9FIRM</name>
<accession>A0ABV1C3E8</accession>
<comment type="caution">
    <text evidence="1">The sequence shown here is derived from an EMBL/GenBank/DDBJ whole genome shotgun (WGS) entry which is preliminary data.</text>
</comment>
<reference evidence="1 2" key="1">
    <citation type="submission" date="2024-03" db="EMBL/GenBank/DDBJ databases">
        <title>Human intestinal bacterial collection.</title>
        <authorList>
            <person name="Pauvert C."/>
            <person name="Hitch T.C.A."/>
            <person name="Clavel T."/>
        </authorList>
    </citation>
    <scope>NUCLEOTIDE SEQUENCE [LARGE SCALE GENOMIC DNA]</scope>
    <source>
        <strain evidence="1 2">CLA-AA-H281</strain>
    </source>
</reference>
<evidence type="ECO:0000313" key="1">
    <source>
        <dbReference type="EMBL" id="MEQ2386066.1"/>
    </source>
</evidence>
<protein>
    <submittedName>
        <fullName evidence="1">Rhamnan synthesis F family protein</fullName>
    </submittedName>
</protein>
<sequence length="656" mass="75596">MAGGVWEFSTSQKLELPKEKKLRRLGVFVFYDPQGVVDDYVVFLLASMRKVCTEIVTVCNGFLTEEGHDRLSQWSETIFCRENTGMDAGALKDFFTNLRSREYWNTFDELVWFNDTCYGPLVPIDKVFEEMKQREPCDFWGITIHARANAKWSGSKQPGIAEHLQSYFIVIRQPLLQDERFYLFWKDMKISDNFNLTVSNYELSLTKTFASWGYIYAVFCDTRKLDTNPNCVCNPTADAMYRLVSQYHCPFVKRKNFIRTNAEATVFTNGEQVMRSMSYIRSHTTYDTALIYRNLMRLYDQELWKGNLCLNFTLPSEYSANDPTPPALILAELDHEDSIHELSESLCSLSESCDLNVITRRTELIPTIKKFFPSCNITVSSNRPQGLASLFLVLNQIETDKYKYFCILQEMWGNPSNGLHISESSIRFSMYGNLVAGPHFIRNVIHTFESEPLLGILNPPIFPQSRSAMVAHFNLKQAAKDYGIPLPQRLCDYEAFCQPSLWCRKEVVLAALEKLNDQTSPLDPGVLEHLLCYIALSSGYSCGEVKESRQAACLQESQRWLINGFYSGNIDLNLFQKRQKFQAVAAIRSGKCKPGETNITPSALRKLLWETVIYWFEKKLNPHISSSKKDTYFLGARDVYDVYRRVEKARRHSSEK</sequence>
<gene>
    <name evidence="1" type="ORF">WMO20_09030</name>
</gene>
<keyword evidence="2" id="KW-1185">Reference proteome</keyword>